<feature type="transmembrane region" description="Helical" evidence="9">
    <location>
        <begin position="109"/>
        <end position="134"/>
    </location>
</feature>
<keyword evidence="4 9" id="KW-0812">Transmembrane</keyword>
<comment type="subcellular location">
    <subcellularLocation>
        <location evidence="9">Cell membrane</location>
        <topology evidence="9">Multi-pass membrane protein</topology>
    </subcellularLocation>
</comment>
<keyword evidence="2 9" id="KW-1003">Cell membrane</keyword>
<gene>
    <name evidence="9" type="primary">lspA</name>
    <name evidence="11" type="ORF">GCM10011594_31540</name>
</gene>
<dbReference type="AlphaFoldDB" id="A0A917WJS9"/>
<evidence type="ECO:0000256" key="7">
    <source>
        <dbReference type="ARBA" id="ARBA00022989"/>
    </source>
</evidence>
<dbReference type="Pfam" id="PF01252">
    <property type="entry name" value="Peptidase_A8"/>
    <property type="match status" value="1"/>
</dbReference>
<feature type="active site" evidence="9">
    <location>
        <position position="105"/>
    </location>
</feature>
<evidence type="ECO:0000256" key="4">
    <source>
        <dbReference type="ARBA" id="ARBA00022692"/>
    </source>
</evidence>
<comment type="caution">
    <text evidence="11">The sequence shown here is derived from an EMBL/GenBank/DDBJ whole genome shotgun (WGS) entry which is preliminary data.</text>
</comment>
<dbReference type="HAMAP" id="MF_00161">
    <property type="entry name" value="LspA"/>
    <property type="match status" value="1"/>
</dbReference>
<evidence type="ECO:0000256" key="8">
    <source>
        <dbReference type="ARBA" id="ARBA00023136"/>
    </source>
</evidence>
<dbReference type="GO" id="GO:0004190">
    <property type="term" value="F:aspartic-type endopeptidase activity"/>
    <property type="evidence" value="ECO:0007669"/>
    <property type="project" value="UniProtKB-UniRule"/>
</dbReference>
<dbReference type="Proteomes" id="UP000655208">
    <property type="component" value="Unassembled WGS sequence"/>
</dbReference>
<evidence type="ECO:0000313" key="11">
    <source>
        <dbReference type="EMBL" id="GGM09352.1"/>
    </source>
</evidence>
<reference evidence="11" key="2">
    <citation type="submission" date="2020-09" db="EMBL/GenBank/DDBJ databases">
        <authorList>
            <person name="Sun Q."/>
            <person name="Zhou Y."/>
        </authorList>
    </citation>
    <scope>NUCLEOTIDE SEQUENCE</scope>
    <source>
        <strain evidence="11">CGMCC 4.7308</strain>
    </source>
</reference>
<comment type="caution">
    <text evidence="9">Lacks conserved residue(s) required for the propagation of feature annotation.</text>
</comment>
<accession>A0A917WJS9</accession>
<evidence type="ECO:0000256" key="10">
    <source>
        <dbReference type="RuleBase" id="RU004181"/>
    </source>
</evidence>
<comment type="similarity">
    <text evidence="1 9 10">Belongs to the peptidase A8 family.</text>
</comment>
<evidence type="ECO:0000256" key="1">
    <source>
        <dbReference type="ARBA" id="ARBA00006139"/>
    </source>
</evidence>
<name>A0A917WJS9_9ACTN</name>
<comment type="function">
    <text evidence="9">This protein specifically catalyzes the removal of signal peptides from prolipoproteins.</text>
</comment>
<evidence type="ECO:0000256" key="2">
    <source>
        <dbReference type="ARBA" id="ARBA00022475"/>
    </source>
</evidence>
<comment type="catalytic activity">
    <reaction evidence="9">
        <text>Release of signal peptides from bacterial membrane prolipoproteins. Hydrolyzes -Xaa-Yaa-Zaa-|-(S,diacylglyceryl)Cys-, in which Xaa is hydrophobic (preferably Leu), and Yaa (Ala or Ser) and Zaa (Gly or Ala) have small, neutral side chains.</text>
        <dbReference type="EC" id="3.4.23.36"/>
    </reaction>
</comment>
<evidence type="ECO:0000256" key="3">
    <source>
        <dbReference type="ARBA" id="ARBA00022670"/>
    </source>
</evidence>
<dbReference type="EMBL" id="BMNA01000007">
    <property type="protein sequence ID" value="GGM09352.1"/>
    <property type="molecule type" value="Genomic_DNA"/>
</dbReference>
<reference evidence="11" key="1">
    <citation type="journal article" date="2014" name="Int. J. Syst. Evol. Microbiol.">
        <title>Complete genome sequence of Corynebacterium casei LMG S-19264T (=DSM 44701T), isolated from a smear-ripened cheese.</title>
        <authorList>
            <consortium name="US DOE Joint Genome Institute (JGI-PGF)"/>
            <person name="Walter F."/>
            <person name="Albersmeier A."/>
            <person name="Kalinowski J."/>
            <person name="Ruckert C."/>
        </authorList>
    </citation>
    <scope>NUCLEOTIDE SEQUENCE</scope>
    <source>
        <strain evidence="11">CGMCC 4.7308</strain>
    </source>
</reference>
<keyword evidence="12" id="KW-1185">Reference proteome</keyword>
<keyword evidence="5 9" id="KW-0064">Aspartyl protease</keyword>
<dbReference type="EC" id="3.4.23.36" evidence="9"/>
<keyword evidence="7 9" id="KW-1133">Transmembrane helix</keyword>
<feature type="transmembrane region" description="Helical" evidence="9">
    <location>
        <begin position="72"/>
        <end position="89"/>
    </location>
</feature>
<keyword evidence="6 9" id="KW-0378">Hydrolase</keyword>
<dbReference type="PRINTS" id="PR00781">
    <property type="entry name" value="LIPOSIGPTASE"/>
</dbReference>
<dbReference type="GO" id="GO:0005886">
    <property type="term" value="C:plasma membrane"/>
    <property type="evidence" value="ECO:0007669"/>
    <property type="project" value="UniProtKB-SubCell"/>
</dbReference>
<proteinExistence type="inferred from homology"/>
<sequence>MLATDIATKTWAVQSLSTDPISLLGGALVLTERRNPGAAFGLGTSLTPLLAAVAIVAVIMLAVAARRPHSRPVAVALGLALGGAAGNLADRLLRSPGPMRGHVVDWIDIGSWPTFNLADSALMIALVCGASIALRTARRSTP</sequence>
<protein>
    <recommendedName>
        <fullName evidence="9">Lipoprotein signal peptidase</fullName>
        <ecNumber evidence="9">3.4.23.36</ecNumber>
    </recommendedName>
    <alternativeName>
        <fullName evidence="9">Prolipoprotein signal peptidase</fullName>
    </alternativeName>
    <alternativeName>
        <fullName evidence="9">Signal peptidase II</fullName>
        <shortName evidence="9">SPase II</shortName>
    </alternativeName>
</protein>
<keyword evidence="3 9" id="KW-0645">Protease</keyword>
<comment type="pathway">
    <text evidence="9">Protein modification; lipoprotein biosynthesis (signal peptide cleavage).</text>
</comment>
<evidence type="ECO:0000256" key="6">
    <source>
        <dbReference type="ARBA" id="ARBA00022801"/>
    </source>
</evidence>
<organism evidence="11 12">
    <name type="scientific">Nakamurella endophytica</name>
    <dbReference type="NCBI Taxonomy" id="1748367"/>
    <lineage>
        <taxon>Bacteria</taxon>
        <taxon>Bacillati</taxon>
        <taxon>Actinomycetota</taxon>
        <taxon>Actinomycetes</taxon>
        <taxon>Nakamurellales</taxon>
        <taxon>Nakamurellaceae</taxon>
        <taxon>Nakamurella</taxon>
    </lineage>
</organism>
<feature type="active site" evidence="9">
    <location>
        <position position="119"/>
    </location>
</feature>
<dbReference type="GO" id="GO:0006508">
    <property type="term" value="P:proteolysis"/>
    <property type="evidence" value="ECO:0007669"/>
    <property type="project" value="UniProtKB-KW"/>
</dbReference>
<dbReference type="PANTHER" id="PTHR33695">
    <property type="entry name" value="LIPOPROTEIN SIGNAL PEPTIDASE"/>
    <property type="match status" value="1"/>
</dbReference>
<evidence type="ECO:0000256" key="5">
    <source>
        <dbReference type="ARBA" id="ARBA00022750"/>
    </source>
</evidence>
<dbReference type="PANTHER" id="PTHR33695:SF1">
    <property type="entry name" value="LIPOPROTEIN SIGNAL PEPTIDASE"/>
    <property type="match status" value="1"/>
</dbReference>
<dbReference type="InterPro" id="IPR001872">
    <property type="entry name" value="Peptidase_A8"/>
</dbReference>
<keyword evidence="8 9" id="KW-0472">Membrane</keyword>
<feature type="transmembrane region" description="Helical" evidence="9">
    <location>
        <begin position="38"/>
        <end position="65"/>
    </location>
</feature>
<evidence type="ECO:0000313" key="12">
    <source>
        <dbReference type="Proteomes" id="UP000655208"/>
    </source>
</evidence>
<evidence type="ECO:0000256" key="9">
    <source>
        <dbReference type="HAMAP-Rule" id="MF_00161"/>
    </source>
</evidence>